<dbReference type="Pfam" id="PF01957">
    <property type="entry name" value="NfeD"/>
    <property type="match status" value="1"/>
</dbReference>
<evidence type="ECO:0000259" key="6">
    <source>
        <dbReference type="Pfam" id="PF01957"/>
    </source>
</evidence>
<dbReference type="PANTHER" id="PTHR33507:SF3">
    <property type="entry name" value="INNER MEMBRANE PROTEIN YBBJ"/>
    <property type="match status" value="1"/>
</dbReference>
<evidence type="ECO:0000256" key="5">
    <source>
        <dbReference type="SAM" id="Phobius"/>
    </source>
</evidence>
<reference evidence="8" key="1">
    <citation type="journal article" date="2019" name="Int. J. Syst. Evol. Microbiol.">
        <title>The Global Catalogue of Microorganisms (GCM) 10K type strain sequencing project: providing services to taxonomists for standard genome sequencing and annotation.</title>
        <authorList>
            <consortium name="The Broad Institute Genomics Platform"/>
            <consortium name="The Broad Institute Genome Sequencing Center for Infectious Disease"/>
            <person name="Wu L."/>
            <person name="Ma J."/>
        </authorList>
    </citation>
    <scope>NUCLEOTIDE SEQUENCE [LARGE SCALE GENOMIC DNA]</scope>
    <source>
        <strain evidence="8">JCM 11117</strain>
    </source>
</reference>
<evidence type="ECO:0000313" key="8">
    <source>
        <dbReference type="Proteomes" id="UP001499967"/>
    </source>
</evidence>
<dbReference type="PANTHER" id="PTHR33507">
    <property type="entry name" value="INNER MEMBRANE PROTEIN YBBJ"/>
    <property type="match status" value="1"/>
</dbReference>
<dbReference type="SUPFAM" id="SSF141322">
    <property type="entry name" value="NfeD domain-like"/>
    <property type="match status" value="1"/>
</dbReference>
<feature type="domain" description="NfeD-like C-terminal" evidence="6">
    <location>
        <begin position="85"/>
        <end position="144"/>
    </location>
</feature>
<dbReference type="RefSeq" id="WP_343938197.1">
    <property type="nucleotide sequence ID" value="NZ_BAAAHP010000010.1"/>
</dbReference>
<evidence type="ECO:0000313" key="7">
    <source>
        <dbReference type="EMBL" id="GAA0921084.1"/>
    </source>
</evidence>
<dbReference type="InterPro" id="IPR002810">
    <property type="entry name" value="NfeD-like_C"/>
</dbReference>
<sequence length="146" mass="14835">MAVDMWVIWLIVAVGLVVLEVFTLTAALGILGGAALITALSAGLGLPLPLQLVVFSGAAVAGVGLLGPVARRHLTASRSGAPFGVDAVVGKPGYVVQEVTCRDGRVRIGGEEWTARTVDDSVVIPAGATVGVLHIDGATAVVYPRE</sequence>
<keyword evidence="2 5" id="KW-0812">Transmembrane</keyword>
<proteinExistence type="predicted"/>
<keyword evidence="4 5" id="KW-0472">Membrane</keyword>
<dbReference type="InterPro" id="IPR012340">
    <property type="entry name" value="NA-bd_OB-fold"/>
</dbReference>
<accession>A0ABP3ZGL2</accession>
<keyword evidence="8" id="KW-1185">Reference proteome</keyword>
<keyword evidence="3 5" id="KW-1133">Transmembrane helix</keyword>
<name>A0ABP3ZGL2_9PSEU</name>
<evidence type="ECO:0000256" key="3">
    <source>
        <dbReference type="ARBA" id="ARBA00022989"/>
    </source>
</evidence>
<dbReference type="Proteomes" id="UP001499967">
    <property type="component" value="Unassembled WGS sequence"/>
</dbReference>
<evidence type="ECO:0000256" key="2">
    <source>
        <dbReference type="ARBA" id="ARBA00022692"/>
    </source>
</evidence>
<gene>
    <name evidence="7" type="ORF">GCM10009559_03950</name>
</gene>
<comment type="subcellular location">
    <subcellularLocation>
        <location evidence="1">Membrane</location>
        <topology evidence="1">Multi-pass membrane protein</topology>
    </subcellularLocation>
</comment>
<organism evidence="7 8">
    <name type="scientific">Pseudonocardia zijingensis</name>
    <dbReference type="NCBI Taxonomy" id="153376"/>
    <lineage>
        <taxon>Bacteria</taxon>
        <taxon>Bacillati</taxon>
        <taxon>Actinomycetota</taxon>
        <taxon>Actinomycetes</taxon>
        <taxon>Pseudonocardiales</taxon>
        <taxon>Pseudonocardiaceae</taxon>
        <taxon>Pseudonocardia</taxon>
    </lineage>
</organism>
<evidence type="ECO:0000256" key="4">
    <source>
        <dbReference type="ARBA" id="ARBA00023136"/>
    </source>
</evidence>
<feature type="transmembrane region" description="Helical" evidence="5">
    <location>
        <begin position="52"/>
        <end position="70"/>
    </location>
</feature>
<dbReference type="InterPro" id="IPR052165">
    <property type="entry name" value="Membrane_assoc_protease"/>
</dbReference>
<feature type="transmembrane region" description="Helical" evidence="5">
    <location>
        <begin position="7"/>
        <end position="40"/>
    </location>
</feature>
<protein>
    <submittedName>
        <fullName evidence="7">NfeD family protein</fullName>
    </submittedName>
</protein>
<dbReference type="Gene3D" id="2.40.50.140">
    <property type="entry name" value="Nucleic acid-binding proteins"/>
    <property type="match status" value="1"/>
</dbReference>
<comment type="caution">
    <text evidence="7">The sequence shown here is derived from an EMBL/GenBank/DDBJ whole genome shotgun (WGS) entry which is preliminary data.</text>
</comment>
<evidence type="ECO:0000256" key="1">
    <source>
        <dbReference type="ARBA" id="ARBA00004141"/>
    </source>
</evidence>
<dbReference type="EMBL" id="BAAAHP010000010">
    <property type="protein sequence ID" value="GAA0921084.1"/>
    <property type="molecule type" value="Genomic_DNA"/>
</dbReference>